<sequence>MCFIKPISLLSQLPHRHLKTSLELPGVARCHGGAIPGNVALSLGFSTWLFLGVADKKAAEELPEMLAKIRSGEFDNNFFDGDCLVKTPTNEKEAAAGCILDKVGAIVMEQGVQDFVNDLQVDLAACCTKDADDCLTDLGPAYSMLTTVNNHKAAADSVASAVAFHLLRAVEKRISQNMIRVRTAGISTWQIRTSAGADADDAAPSDGAALRRWEVETEDGDVARAIRLNADVRALQFFVREDGSSRFPDHMFRFAVKHCGQKREDMDPFRQFCSEVVSNVSESLCVHYEREIAQLTSDLVFCRSQLSRCADLLAQQLDKEKTYRDIIQKLSESSLKVVQSKPPGLDESVKQQLHEMLEAMHLQSSSLIEDGFGQLHEHKRLAETHLMTSAELQNQGEAIRKELDAILELLKEPPVRVAKAPMLGGHGQYTSQAVTPAPCVGTSALKLPSQVQCADPPQVTALTAPARQGFTGGQSAATLKPGLGGVKQWEAKVNALPPPSMMRYQLPAKT</sequence>
<dbReference type="Proteomes" id="UP001642484">
    <property type="component" value="Unassembled WGS sequence"/>
</dbReference>
<protein>
    <submittedName>
        <fullName evidence="1">Uncharacterized protein</fullName>
    </submittedName>
</protein>
<name>A0ABP0S1M0_9DINO</name>
<comment type="caution">
    <text evidence="1">The sequence shown here is derived from an EMBL/GenBank/DDBJ whole genome shotgun (WGS) entry which is preliminary data.</text>
</comment>
<evidence type="ECO:0000313" key="2">
    <source>
        <dbReference type="Proteomes" id="UP001642484"/>
    </source>
</evidence>
<reference evidence="1 2" key="1">
    <citation type="submission" date="2024-02" db="EMBL/GenBank/DDBJ databases">
        <authorList>
            <person name="Chen Y."/>
            <person name="Shah S."/>
            <person name="Dougan E. K."/>
            <person name="Thang M."/>
            <person name="Chan C."/>
        </authorList>
    </citation>
    <scope>NUCLEOTIDE SEQUENCE [LARGE SCALE GENOMIC DNA]</scope>
</reference>
<organism evidence="1 2">
    <name type="scientific">Durusdinium trenchii</name>
    <dbReference type="NCBI Taxonomy" id="1381693"/>
    <lineage>
        <taxon>Eukaryota</taxon>
        <taxon>Sar</taxon>
        <taxon>Alveolata</taxon>
        <taxon>Dinophyceae</taxon>
        <taxon>Suessiales</taxon>
        <taxon>Symbiodiniaceae</taxon>
        <taxon>Durusdinium</taxon>
    </lineage>
</organism>
<proteinExistence type="predicted"/>
<dbReference type="EMBL" id="CAXAMN010026850">
    <property type="protein sequence ID" value="CAK9106224.1"/>
    <property type="molecule type" value="Genomic_DNA"/>
</dbReference>
<keyword evidence="2" id="KW-1185">Reference proteome</keyword>
<gene>
    <name evidence="1" type="ORF">CCMP2556_LOCUS49661</name>
</gene>
<evidence type="ECO:0000313" key="1">
    <source>
        <dbReference type="EMBL" id="CAK9106224.1"/>
    </source>
</evidence>
<accession>A0ABP0S1M0</accession>